<evidence type="ECO:0000313" key="5">
    <source>
        <dbReference type="Proteomes" id="UP001176961"/>
    </source>
</evidence>
<feature type="region of interest" description="Disordered" evidence="1">
    <location>
        <begin position="1470"/>
        <end position="1491"/>
    </location>
</feature>
<keyword evidence="5" id="KW-1185">Reference proteome</keyword>
<evidence type="ECO:0000259" key="3">
    <source>
        <dbReference type="Pfam" id="PF02010"/>
    </source>
</evidence>
<keyword evidence="2" id="KW-0472">Membrane</keyword>
<dbReference type="Proteomes" id="UP001176961">
    <property type="component" value="Unassembled WGS sequence"/>
</dbReference>
<feature type="domain" description="PKD/REJ-like" evidence="3">
    <location>
        <begin position="713"/>
        <end position="838"/>
    </location>
</feature>
<reference evidence="4" key="1">
    <citation type="submission" date="2023-07" db="EMBL/GenBank/DDBJ databases">
        <authorList>
            <consortium name="CYATHOMIX"/>
        </authorList>
    </citation>
    <scope>NUCLEOTIDE SEQUENCE</scope>
    <source>
        <strain evidence="4">N/A</strain>
    </source>
</reference>
<organism evidence="4 5">
    <name type="scientific">Cylicocyclus nassatus</name>
    <name type="common">Nematode worm</name>
    <dbReference type="NCBI Taxonomy" id="53992"/>
    <lineage>
        <taxon>Eukaryota</taxon>
        <taxon>Metazoa</taxon>
        <taxon>Ecdysozoa</taxon>
        <taxon>Nematoda</taxon>
        <taxon>Chromadorea</taxon>
        <taxon>Rhabditida</taxon>
        <taxon>Rhabditina</taxon>
        <taxon>Rhabditomorpha</taxon>
        <taxon>Strongyloidea</taxon>
        <taxon>Strongylidae</taxon>
        <taxon>Cylicocyclus</taxon>
    </lineage>
</organism>
<sequence length="1509" mass="165588">MNVKKVLEYTKQKLQIFEAGNDTYVKWQLSASSSLTVDLAYESVPPLVQESFVRDLPIYHFSAAAYKGAPAEVLLVAPGASLSVSRKKTGEESSMASSCQHAALVAAPLKWTAAVASEFVQRVNRVVVSVCKVTINVSTINNVNCSLTSETGVILTLNVIELSNPNDLKLALKQRSEAGAYILECWFIRRDQQTFEKATYGNKAVAVNYTSLVEIGHGTVAIPCRAKAIIAEANFKRPLPQKFLEETDQHSFCYIENSTYPGSFINLTMTCFLDNITLSHDADAYFVRSPVLLNTTLQKQVPIRLQMACVSTTALSPVSNASLLEATLTRDLLGIVIKSKSFDTFPVGLVSCRQVITDDIALGDGAVCIADGNNVAVQFGEEPSVGVGDTIAVLGQKIEVKKQDGMVHPNFTIFAPSKVMTCMQTVTVEMKQITGNGRRDLNYKWQTKNATAAMSALLEKESGRTLSFPSKLLASEAVIVVTACNFVNECTTSEDITLQPVAAAATLSLSLGGSLGLRTLTPSMAVRLRALPELTRCNFSLTVVPNDAQYNWYLDHIFVTNDDSYRIPAFTYEPGDSVEVRIEVNYKDPLSSQHLSATTEETLVYVAEKLVTTVDAISRSIASDAVVVLDACELPTGVDKRSAYLRIPPRILNLGMSFNFTDTVRAQNLSDAMWSMVTIDQPRLPQIRFSPLATDKFSPSDYVRFPTWTGLLAGMQYNIRLTAYSREGSSFADVRVNVDAPPTVGTIEVVPAEGAVALTTQIEFRVGDGWMDEDQPLEYRFGLKVLLIDNSTQTQLDNPSCGSRTGFQAILEVCDHYQSCSMAESAVFEVLPPTNLSVAIVDMVAAINSDIGNGNVFSALSNMYALDVQKCEEDLDVVTADKITSKLLLTLDESSDSSDYKEVLASASRLMNVVTTPVLQGLTLVLEHYRKLIGLSSVPSATRSKRAVTTKTASDEQEASDMLNMYDLLLEKNQPIVEVYLLNIRDFLSTFCIQLDSSSSRIMNAQGSGHTTIQAQSLVPGSTNFSSSLYTIAGNSEKVIGFSTEFRARFTSWHCGPSLVVCQNICLASSQIKMLAVLKNDQLMERLFGNSYEAISVNKSVSQLYQIYFMDPLSGDSVGLPPNIIQYSVHVPLTTYQPSNYYACLMFDGRLWQETKCLASSFAKQINNGNYIRCDCSTSGMLSVFTTAAPVPMNIPDHNEIRLTFLLSSGAVPTSSQRDQFVSRLVTSSHVDQRRFVNPASVAATANSSEISLILRPPFLLSQMTNGYAVQAIQRAVHIDSGFKAYDSVAVVKSMYTIINRTLNGDGNARKVIMTIDRSFQTVVGNDTAAMASKWTESMANMLRISTYRFKNARIYMGIVFNFTITLPFEDEKTPLSAEEISLMLMECSNYGELDLQSNQGETLPVGTITSNNIVELIVNRQWNTLVLVLVIVISTILAFASLYVSGAIAVKVRTDRLIEEERQRIVQIEHSQPSVPPPQYTQAVASAPSLSERYPDHRIRNVARAHHA</sequence>
<gene>
    <name evidence="4" type="ORF">CYNAS_LOCUS22515</name>
</gene>
<name>A0AA36HH06_CYLNA</name>
<dbReference type="InterPro" id="IPR002859">
    <property type="entry name" value="PKD/REJ-like"/>
</dbReference>
<keyword evidence="2" id="KW-1133">Transmembrane helix</keyword>
<proteinExistence type="predicted"/>
<keyword evidence="2" id="KW-0812">Transmembrane</keyword>
<evidence type="ECO:0000313" key="4">
    <source>
        <dbReference type="EMBL" id="CAJ0610532.1"/>
    </source>
</evidence>
<evidence type="ECO:0000256" key="2">
    <source>
        <dbReference type="SAM" id="Phobius"/>
    </source>
</evidence>
<accession>A0AA36HH06</accession>
<dbReference type="EMBL" id="CATQJL010000326">
    <property type="protein sequence ID" value="CAJ0610532.1"/>
    <property type="molecule type" value="Genomic_DNA"/>
</dbReference>
<evidence type="ECO:0000256" key="1">
    <source>
        <dbReference type="SAM" id="MobiDB-lite"/>
    </source>
</evidence>
<protein>
    <recommendedName>
        <fullName evidence="3">PKD/REJ-like domain-containing protein</fullName>
    </recommendedName>
</protein>
<dbReference type="Pfam" id="PF02010">
    <property type="entry name" value="REJ"/>
    <property type="match status" value="1"/>
</dbReference>
<feature type="transmembrane region" description="Helical" evidence="2">
    <location>
        <begin position="1426"/>
        <end position="1451"/>
    </location>
</feature>
<comment type="caution">
    <text evidence="4">The sequence shown here is derived from an EMBL/GenBank/DDBJ whole genome shotgun (WGS) entry which is preliminary data.</text>
</comment>